<dbReference type="OrthoDB" id="122204at2759"/>
<proteinExistence type="predicted"/>
<name>A0A9W6X8V4_9STRA</name>
<organism evidence="2 3">
    <name type="scientific">Phytophthora fragariaefolia</name>
    <dbReference type="NCBI Taxonomy" id="1490495"/>
    <lineage>
        <taxon>Eukaryota</taxon>
        <taxon>Sar</taxon>
        <taxon>Stramenopiles</taxon>
        <taxon>Oomycota</taxon>
        <taxon>Peronosporomycetes</taxon>
        <taxon>Peronosporales</taxon>
        <taxon>Peronosporaceae</taxon>
        <taxon>Phytophthora</taxon>
    </lineage>
</organism>
<gene>
    <name evidence="2" type="ORF">Pfra01_000846000</name>
</gene>
<reference evidence="2" key="1">
    <citation type="submission" date="2023-04" db="EMBL/GenBank/DDBJ databases">
        <title>Phytophthora fragariaefolia NBRC 109709.</title>
        <authorList>
            <person name="Ichikawa N."/>
            <person name="Sato H."/>
            <person name="Tonouchi N."/>
        </authorList>
    </citation>
    <scope>NUCLEOTIDE SEQUENCE</scope>
    <source>
        <strain evidence="2">NBRC 109709</strain>
    </source>
</reference>
<accession>A0A9W6X8V4</accession>
<comment type="caution">
    <text evidence="2">The sequence shown here is derived from an EMBL/GenBank/DDBJ whole genome shotgun (WGS) entry which is preliminary data.</text>
</comment>
<evidence type="ECO:0000313" key="3">
    <source>
        <dbReference type="Proteomes" id="UP001165121"/>
    </source>
</evidence>
<dbReference type="EMBL" id="BSXT01000765">
    <property type="protein sequence ID" value="GMF33763.1"/>
    <property type="molecule type" value="Genomic_DNA"/>
</dbReference>
<sequence>MAERLVWFRLVDQLGVAFKGTTTSEVKVSADGDVNDFRDAVRAESSGILHGTVPAQLLVYTNKIALDADTADAPTNLKSSRSLKEGEKGENKDVGLGPDEGCALLVVVPEDTGINITTATTQQTAEQLEMSMKMVLGGRDRKRSEYSKPTCPLSKEMVFKQPLGLEYSSVNVNEVVDDAIRGYQW</sequence>
<evidence type="ECO:0000256" key="1">
    <source>
        <dbReference type="SAM" id="MobiDB-lite"/>
    </source>
</evidence>
<feature type="region of interest" description="Disordered" evidence="1">
    <location>
        <begin position="75"/>
        <end position="94"/>
    </location>
</feature>
<dbReference type="Proteomes" id="UP001165121">
    <property type="component" value="Unassembled WGS sequence"/>
</dbReference>
<dbReference type="AlphaFoldDB" id="A0A9W6X8V4"/>
<keyword evidence="3" id="KW-1185">Reference proteome</keyword>
<protein>
    <submittedName>
        <fullName evidence="2">Unnamed protein product</fullName>
    </submittedName>
</protein>
<evidence type="ECO:0000313" key="2">
    <source>
        <dbReference type="EMBL" id="GMF33763.1"/>
    </source>
</evidence>
<feature type="compositionally biased region" description="Basic and acidic residues" evidence="1">
    <location>
        <begin position="82"/>
        <end position="93"/>
    </location>
</feature>